<dbReference type="Pfam" id="PF11250">
    <property type="entry name" value="FAF"/>
    <property type="match status" value="1"/>
</dbReference>
<gene>
    <name evidence="4" type="ORF">OLC1_LOCUS16051</name>
</gene>
<dbReference type="EMBL" id="OX459122">
    <property type="protein sequence ID" value="CAI9107844.1"/>
    <property type="molecule type" value="Genomic_DNA"/>
</dbReference>
<evidence type="ECO:0000256" key="1">
    <source>
        <dbReference type="ARBA" id="ARBA00008690"/>
    </source>
</evidence>
<accession>A0AAV1DLL0</accession>
<feature type="region of interest" description="Disordered" evidence="2">
    <location>
        <begin position="40"/>
        <end position="59"/>
    </location>
</feature>
<sequence>MSSTVCQGLQSCLEPKLAEPLILIQNLASPQISTVLPSSSTINPWPQMPNVSPPQHDNDDNNNYYTFLDSKHQKTKENGSFWSSITSQNSKKPAHSESDKLYVHPLVKRSSSTLSTKSLEMCTESLGSETGSSIGESIDDLPSGPLPERFGSLGRQKKIYRSAASYPPPLTSISGSEGVQMRPHREGGRLVLKAFSVTSSSPHFKTERSNGRLKLSLLRKEEEEEGNDDDFNDDVISGHELQVEEDQLAINADNEDELEVNDENNVGYEVGGVGEFPRPISSSRRCKEGGGNNRNKRIPSWEPFWVAIS</sequence>
<reference evidence="4" key="1">
    <citation type="submission" date="2023-03" db="EMBL/GenBank/DDBJ databases">
        <authorList>
            <person name="Julca I."/>
        </authorList>
    </citation>
    <scope>NUCLEOTIDE SEQUENCE</scope>
</reference>
<dbReference type="AlphaFoldDB" id="A0AAV1DLL0"/>
<evidence type="ECO:0000256" key="2">
    <source>
        <dbReference type="SAM" id="MobiDB-lite"/>
    </source>
</evidence>
<evidence type="ECO:0000259" key="3">
    <source>
        <dbReference type="Pfam" id="PF11250"/>
    </source>
</evidence>
<name>A0AAV1DLL0_OLDCO</name>
<protein>
    <submittedName>
        <fullName evidence="4">OLC1v1007314C1</fullName>
    </submittedName>
</protein>
<feature type="domain" description="FAF" evidence="3">
    <location>
        <begin position="165"/>
        <end position="217"/>
    </location>
</feature>
<proteinExistence type="inferred from homology"/>
<organism evidence="4 5">
    <name type="scientific">Oldenlandia corymbosa var. corymbosa</name>
    <dbReference type="NCBI Taxonomy" id="529605"/>
    <lineage>
        <taxon>Eukaryota</taxon>
        <taxon>Viridiplantae</taxon>
        <taxon>Streptophyta</taxon>
        <taxon>Embryophyta</taxon>
        <taxon>Tracheophyta</taxon>
        <taxon>Spermatophyta</taxon>
        <taxon>Magnoliopsida</taxon>
        <taxon>eudicotyledons</taxon>
        <taxon>Gunneridae</taxon>
        <taxon>Pentapetalae</taxon>
        <taxon>asterids</taxon>
        <taxon>lamiids</taxon>
        <taxon>Gentianales</taxon>
        <taxon>Rubiaceae</taxon>
        <taxon>Rubioideae</taxon>
        <taxon>Spermacoceae</taxon>
        <taxon>Hedyotis-Oldenlandia complex</taxon>
        <taxon>Oldenlandia</taxon>
    </lineage>
</organism>
<dbReference type="PANTHER" id="PTHR33155">
    <property type="entry name" value="FANTASTIC FOUR-LIKE PROTEIN (DUF3049)"/>
    <property type="match status" value="1"/>
</dbReference>
<dbReference type="InterPro" id="IPR021410">
    <property type="entry name" value="FAF"/>
</dbReference>
<dbReference type="PANTHER" id="PTHR33155:SF8">
    <property type="entry name" value="PROTEIN FANTASTIC FOUR 1"/>
    <property type="match status" value="1"/>
</dbReference>
<comment type="similarity">
    <text evidence="1">Belongs to the fantastic four family.</text>
</comment>
<feature type="region of interest" description="Disordered" evidence="2">
    <location>
        <begin position="269"/>
        <end position="298"/>
    </location>
</feature>
<evidence type="ECO:0000313" key="5">
    <source>
        <dbReference type="Proteomes" id="UP001161247"/>
    </source>
</evidence>
<dbReference type="Proteomes" id="UP001161247">
    <property type="component" value="Chromosome 5"/>
</dbReference>
<keyword evidence="5" id="KW-1185">Reference proteome</keyword>
<evidence type="ECO:0000313" key="4">
    <source>
        <dbReference type="EMBL" id="CAI9107844.1"/>
    </source>
</evidence>
<dbReference type="InterPro" id="IPR046431">
    <property type="entry name" value="FAF_dom"/>
</dbReference>